<dbReference type="InterPro" id="IPR016040">
    <property type="entry name" value="NAD(P)-bd_dom"/>
</dbReference>
<evidence type="ECO:0000256" key="1">
    <source>
        <dbReference type="SAM" id="SignalP"/>
    </source>
</evidence>
<dbReference type="SUPFAM" id="SSF50199">
    <property type="entry name" value="Staphylococcal nuclease"/>
    <property type="match status" value="1"/>
</dbReference>
<dbReference type="GO" id="GO:0042602">
    <property type="term" value="F:riboflavin reductase (NADPH) activity"/>
    <property type="evidence" value="ECO:0007669"/>
    <property type="project" value="TreeGrafter"/>
</dbReference>
<dbReference type="PANTHER" id="PTHR43355">
    <property type="entry name" value="FLAVIN REDUCTASE (NADPH)"/>
    <property type="match status" value="1"/>
</dbReference>
<dbReference type="PROSITE" id="PS50830">
    <property type="entry name" value="TNASE_3"/>
    <property type="match status" value="1"/>
</dbReference>
<organism evidence="3 4">
    <name type="scientific">Chrysophaeum taylorii</name>
    <dbReference type="NCBI Taxonomy" id="2483200"/>
    <lineage>
        <taxon>Eukaryota</taxon>
        <taxon>Sar</taxon>
        <taxon>Stramenopiles</taxon>
        <taxon>Ochrophyta</taxon>
        <taxon>Pelagophyceae</taxon>
        <taxon>Pelagomonadales</taxon>
        <taxon>Pelagomonadaceae</taxon>
        <taxon>Chrysophaeum</taxon>
    </lineage>
</organism>
<dbReference type="InterPro" id="IPR035437">
    <property type="entry name" value="SNase_OB-fold_sf"/>
</dbReference>
<dbReference type="InterPro" id="IPR051606">
    <property type="entry name" value="Polyketide_Oxido-like"/>
</dbReference>
<dbReference type="Gene3D" id="3.40.50.720">
    <property type="entry name" value="NAD(P)-binding Rossmann-like Domain"/>
    <property type="match status" value="1"/>
</dbReference>
<proteinExistence type="predicted"/>
<name>A0AAD7UIK3_9STRA</name>
<feature type="signal peptide" evidence="1">
    <location>
        <begin position="1"/>
        <end position="18"/>
    </location>
</feature>
<evidence type="ECO:0000313" key="3">
    <source>
        <dbReference type="EMBL" id="KAJ8606002.1"/>
    </source>
</evidence>
<comment type="caution">
    <text evidence="3">The sequence shown here is derived from an EMBL/GenBank/DDBJ whole genome shotgun (WGS) entry which is preliminary data.</text>
</comment>
<accession>A0AAD7UIK3</accession>
<dbReference type="PANTHER" id="PTHR43355:SF2">
    <property type="entry name" value="FLAVIN REDUCTASE (NADPH)"/>
    <property type="match status" value="1"/>
</dbReference>
<feature type="domain" description="TNase-like" evidence="2">
    <location>
        <begin position="64"/>
        <end position="183"/>
    </location>
</feature>
<gene>
    <name evidence="3" type="ORF">CTAYLR_010513</name>
</gene>
<feature type="chain" id="PRO_5042235217" description="TNase-like domain-containing protein" evidence="1">
    <location>
        <begin position="19"/>
        <end position="334"/>
    </location>
</feature>
<protein>
    <recommendedName>
        <fullName evidence="2">TNase-like domain-containing protein</fullName>
    </recommendedName>
</protein>
<reference evidence="3" key="1">
    <citation type="submission" date="2023-01" db="EMBL/GenBank/DDBJ databases">
        <title>Metagenome sequencing of chrysophaentin producing Chrysophaeum taylorii.</title>
        <authorList>
            <person name="Davison J."/>
            <person name="Bewley C."/>
        </authorList>
    </citation>
    <scope>NUCLEOTIDE SEQUENCE</scope>
    <source>
        <strain evidence="3">NIES-1699</strain>
    </source>
</reference>
<dbReference type="AlphaFoldDB" id="A0AAD7UIK3"/>
<sequence length="334" mass="36217">MVGVALAGILMGAVVIYAMRNQEALVERFDQIVGTLVEASLPDDAERVQMSIPVCGSRHQTNCVVDGDTIRLDGERIRLLAIDAPELFSPQCAAEYQLAIHARDRLADVLSAEPWRVVRDGTDRYGRTLAKLRLERGWAGTVLAAEAGLRVRAFGRSAEDVAFEDGIEPFKGDALSTEDVARALDDVTAVVQTLGVRERPAMIWEEETLFSAATAILLPAMDAAGVRRLITVTGIGAGEGLNHMSLPARMAQQALLGRVYDDKTRQEEMIKASGLDWTLARPGLLTGGSLTGRYKALTDPASWHMGMISRADVAHFILRAGQGGTYHRQTVVLI</sequence>
<evidence type="ECO:0000313" key="4">
    <source>
        <dbReference type="Proteomes" id="UP001230188"/>
    </source>
</evidence>
<dbReference type="InterPro" id="IPR016071">
    <property type="entry name" value="Staphylococal_nuclease_OB-fold"/>
</dbReference>
<dbReference type="InterPro" id="IPR036291">
    <property type="entry name" value="NAD(P)-bd_dom_sf"/>
</dbReference>
<dbReference type="EMBL" id="JAQMWT010000303">
    <property type="protein sequence ID" value="KAJ8606002.1"/>
    <property type="molecule type" value="Genomic_DNA"/>
</dbReference>
<evidence type="ECO:0000259" key="2">
    <source>
        <dbReference type="PROSITE" id="PS50830"/>
    </source>
</evidence>
<dbReference type="SUPFAM" id="SSF51735">
    <property type="entry name" value="NAD(P)-binding Rossmann-fold domains"/>
    <property type="match status" value="1"/>
</dbReference>
<dbReference type="Pfam" id="PF13460">
    <property type="entry name" value="NAD_binding_10"/>
    <property type="match status" value="1"/>
</dbReference>
<dbReference type="Proteomes" id="UP001230188">
    <property type="component" value="Unassembled WGS sequence"/>
</dbReference>
<keyword evidence="4" id="KW-1185">Reference proteome</keyword>
<dbReference type="Pfam" id="PF00565">
    <property type="entry name" value="SNase"/>
    <property type="match status" value="1"/>
</dbReference>
<keyword evidence="1" id="KW-0732">Signal</keyword>
<dbReference type="GO" id="GO:0004074">
    <property type="term" value="F:biliverdin reductase [NAD(P)H] activity"/>
    <property type="evidence" value="ECO:0007669"/>
    <property type="project" value="TreeGrafter"/>
</dbReference>